<sequence>MEWNGQYHGEEGCTRLEMCNPLMRGEYHLLRVPSQRSKLANYLSSGRIRQSQQTIAFQVVEAYQVLELACLRVARLVHRPSPRHCRLSPAIDGRRPPSPAATRNLSHSRTSTVTSPLTDAPASAQYALVTTTSRTAVAFTTAATPSSAAINQLTDAGVFFRPFRFHICGPKHLNQFGR</sequence>
<dbReference type="Proteomes" id="UP000325081">
    <property type="component" value="Unassembled WGS sequence"/>
</dbReference>
<organism evidence="2 3">
    <name type="scientific">Striga asiatica</name>
    <name type="common">Asiatic witchweed</name>
    <name type="synonym">Buchnera asiatica</name>
    <dbReference type="NCBI Taxonomy" id="4170"/>
    <lineage>
        <taxon>Eukaryota</taxon>
        <taxon>Viridiplantae</taxon>
        <taxon>Streptophyta</taxon>
        <taxon>Embryophyta</taxon>
        <taxon>Tracheophyta</taxon>
        <taxon>Spermatophyta</taxon>
        <taxon>Magnoliopsida</taxon>
        <taxon>eudicotyledons</taxon>
        <taxon>Gunneridae</taxon>
        <taxon>Pentapetalae</taxon>
        <taxon>asterids</taxon>
        <taxon>lamiids</taxon>
        <taxon>Lamiales</taxon>
        <taxon>Orobanchaceae</taxon>
        <taxon>Buchnereae</taxon>
        <taxon>Striga</taxon>
    </lineage>
</organism>
<evidence type="ECO:0000256" key="1">
    <source>
        <dbReference type="SAM" id="MobiDB-lite"/>
    </source>
</evidence>
<feature type="region of interest" description="Disordered" evidence="1">
    <location>
        <begin position="87"/>
        <end position="117"/>
    </location>
</feature>
<comment type="caution">
    <text evidence="2">The sequence shown here is derived from an EMBL/GenBank/DDBJ whole genome shotgun (WGS) entry which is preliminary data.</text>
</comment>
<evidence type="ECO:0000313" key="2">
    <source>
        <dbReference type="EMBL" id="GER32687.1"/>
    </source>
</evidence>
<feature type="compositionally biased region" description="Polar residues" evidence="1">
    <location>
        <begin position="101"/>
        <end position="117"/>
    </location>
</feature>
<accession>A0A5A7PK52</accession>
<keyword evidence="3" id="KW-1185">Reference proteome</keyword>
<gene>
    <name evidence="2" type="ORF">STAS_08772</name>
</gene>
<dbReference type="EMBL" id="BKCP01004627">
    <property type="protein sequence ID" value="GER32687.1"/>
    <property type="molecule type" value="Genomic_DNA"/>
</dbReference>
<proteinExistence type="predicted"/>
<evidence type="ECO:0000313" key="3">
    <source>
        <dbReference type="Proteomes" id="UP000325081"/>
    </source>
</evidence>
<reference evidence="3" key="1">
    <citation type="journal article" date="2019" name="Curr. Biol.">
        <title>Genome Sequence of Striga asiatica Provides Insight into the Evolution of Plant Parasitism.</title>
        <authorList>
            <person name="Yoshida S."/>
            <person name="Kim S."/>
            <person name="Wafula E.K."/>
            <person name="Tanskanen J."/>
            <person name="Kim Y.M."/>
            <person name="Honaas L."/>
            <person name="Yang Z."/>
            <person name="Spallek T."/>
            <person name="Conn C.E."/>
            <person name="Ichihashi Y."/>
            <person name="Cheong K."/>
            <person name="Cui S."/>
            <person name="Der J.P."/>
            <person name="Gundlach H."/>
            <person name="Jiao Y."/>
            <person name="Hori C."/>
            <person name="Ishida J.K."/>
            <person name="Kasahara H."/>
            <person name="Kiba T."/>
            <person name="Kim M.S."/>
            <person name="Koo N."/>
            <person name="Laohavisit A."/>
            <person name="Lee Y.H."/>
            <person name="Lumba S."/>
            <person name="McCourt P."/>
            <person name="Mortimer J.C."/>
            <person name="Mutuku J.M."/>
            <person name="Nomura T."/>
            <person name="Sasaki-Sekimoto Y."/>
            <person name="Seto Y."/>
            <person name="Wang Y."/>
            <person name="Wakatake T."/>
            <person name="Sakakibara H."/>
            <person name="Demura T."/>
            <person name="Yamaguchi S."/>
            <person name="Yoneyama K."/>
            <person name="Manabe R.I."/>
            <person name="Nelson D.C."/>
            <person name="Schulman A.H."/>
            <person name="Timko M.P."/>
            <person name="dePamphilis C.W."/>
            <person name="Choi D."/>
            <person name="Shirasu K."/>
        </authorList>
    </citation>
    <scope>NUCLEOTIDE SEQUENCE [LARGE SCALE GENOMIC DNA]</scope>
    <source>
        <strain evidence="3">cv. UVA1</strain>
    </source>
</reference>
<name>A0A5A7PK52_STRAF</name>
<protein>
    <submittedName>
        <fullName evidence="2">Type IV secretion system protein virB4</fullName>
    </submittedName>
</protein>
<dbReference type="AlphaFoldDB" id="A0A5A7PK52"/>